<dbReference type="HAMAP" id="MF_00286">
    <property type="entry name" value="DsbB"/>
    <property type="match status" value="1"/>
</dbReference>
<evidence type="ECO:0000256" key="1">
    <source>
        <dbReference type="ARBA" id="ARBA00004429"/>
    </source>
</evidence>
<keyword evidence="8 14" id="KW-1133">Transmembrane helix</keyword>
<accession>A0A3B0MAU9</accession>
<feature type="disulfide bond" description="Redox-active" evidence="14">
    <location>
        <begin position="106"/>
        <end position="132"/>
    </location>
</feature>
<dbReference type="GO" id="GO:0015035">
    <property type="term" value="F:protein-disulfide reductase activity"/>
    <property type="evidence" value="ECO:0007669"/>
    <property type="project" value="UniProtKB-UniRule"/>
</dbReference>
<keyword evidence="9 14" id="KW-0560">Oxidoreductase</keyword>
<evidence type="ECO:0000256" key="6">
    <source>
        <dbReference type="ARBA" id="ARBA00022692"/>
    </source>
</evidence>
<dbReference type="PANTHER" id="PTHR36570:SF2">
    <property type="entry name" value="DISULFIDE BOND FORMATION PROTEIN B"/>
    <property type="match status" value="1"/>
</dbReference>
<dbReference type="SUPFAM" id="SSF158442">
    <property type="entry name" value="DsbB-like"/>
    <property type="match status" value="1"/>
</dbReference>
<dbReference type="InterPro" id="IPR023380">
    <property type="entry name" value="DsbB-like_sf"/>
</dbReference>
<evidence type="ECO:0000256" key="3">
    <source>
        <dbReference type="ARBA" id="ARBA00022448"/>
    </source>
</evidence>
<feature type="topological domain" description="Periplasmic" evidence="14">
    <location>
        <begin position="34"/>
        <end position="51"/>
    </location>
</feature>
<dbReference type="GO" id="GO:0005886">
    <property type="term" value="C:plasma membrane"/>
    <property type="evidence" value="ECO:0007669"/>
    <property type="project" value="UniProtKB-SubCell"/>
</dbReference>
<dbReference type="GO" id="GO:0009055">
    <property type="term" value="F:electron transfer activity"/>
    <property type="evidence" value="ECO:0007669"/>
    <property type="project" value="UniProtKB-UniRule"/>
</dbReference>
<dbReference type="GO" id="GO:0006457">
    <property type="term" value="P:protein folding"/>
    <property type="evidence" value="ECO:0007669"/>
    <property type="project" value="InterPro"/>
</dbReference>
<evidence type="ECO:0000313" key="16">
    <source>
        <dbReference type="EMBL" id="SSW94807.1"/>
    </source>
</evidence>
<evidence type="ECO:0000256" key="12">
    <source>
        <dbReference type="ARBA" id="ARBA00023186"/>
    </source>
</evidence>
<organism evidence="16">
    <name type="scientific">Arsenophonus endosymbiont of Trialeurodes vaporariorum</name>
    <dbReference type="NCBI Taxonomy" id="235567"/>
    <lineage>
        <taxon>Bacteria</taxon>
        <taxon>Pseudomonadati</taxon>
        <taxon>Pseudomonadota</taxon>
        <taxon>Gammaproteobacteria</taxon>
        <taxon>Enterobacterales</taxon>
        <taxon>Morganellaceae</taxon>
        <taxon>Arsenophonus</taxon>
    </lineage>
</organism>
<keyword evidence="11 14" id="KW-1015">Disulfide bond</keyword>
<evidence type="ECO:0000256" key="14">
    <source>
        <dbReference type="HAMAP-Rule" id="MF_00286"/>
    </source>
</evidence>
<feature type="disulfide bond" description="Redox-active" evidence="14">
    <location>
        <begin position="43"/>
        <end position="46"/>
    </location>
</feature>
<feature type="topological domain" description="Cytoplasmic" evidence="14">
    <location>
        <begin position="68"/>
        <end position="73"/>
    </location>
</feature>
<evidence type="ECO:0000256" key="11">
    <source>
        <dbReference type="ARBA" id="ARBA00023157"/>
    </source>
</evidence>
<feature type="topological domain" description="Cytoplasmic" evidence="14">
    <location>
        <begin position="1"/>
        <end position="16"/>
    </location>
</feature>
<proteinExistence type="inferred from homology"/>
<keyword evidence="5" id="KW-0997">Cell inner membrane</keyword>
<feature type="transmembrane region" description="Helical" evidence="15">
    <location>
        <begin position="47"/>
        <end position="66"/>
    </location>
</feature>
<dbReference type="Gene3D" id="1.20.1550.10">
    <property type="entry name" value="DsbB-like"/>
    <property type="match status" value="1"/>
</dbReference>
<evidence type="ECO:0000256" key="10">
    <source>
        <dbReference type="ARBA" id="ARBA00023136"/>
    </source>
</evidence>
<feature type="topological domain" description="Cytoplasmic" evidence="14">
    <location>
        <begin position="166"/>
        <end position="178"/>
    </location>
</feature>
<feature type="topological domain" description="Periplasmic" evidence="14">
    <location>
        <begin position="92"/>
        <end position="146"/>
    </location>
</feature>
<keyword evidence="3 14" id="KW-0813">Transport</keyword>
<evidence type="ECO:0000256" key="7">
    <source>
        <dbReference type="ARBA" id="ARBA00022982"/>
    </source>
</evidence>
<dbReference type="AlphaFoldDB" id="A0A3B0MAU9"/>
<keyword evidence="4 14" id="KW-1003">Cell membrane</keyword>
<protein>
    <recommendedName>
        <fullName evidence="14">Disulfide bond formation protein B</fullName>
    </recommendedName>
    <alternativeName>
        <fullName evidence="14">Disulfide oxidoreductase</fullName>
    </alternativeName>
</protein>
<dbReference type="InterPro" id="IPR050183">
    <property type="entry name" value="DsbB"/>
</dbReference>
<keyword evidence="7 14" id="KW-0249">Electron transport</keyword>
<keyword evidence="10 14" id="KW-0472">Membrane</keyword>
<comment type="similarity">
    <text evidence="2 14">Belongs to the DsbB family.</text>
</comment>
<feature type="transmembrane region" description="Helical" evidence="15">
    <location>
        <begin position="16"/>
        <end position="35"/>
    </location>
</feature>
<keyword evidence="13 14" id="KW-0676">Redox-active center</keyword>
<dbReference type="NCBIfam" id="NF002485">
    <property type="entry name" value="PRK01749.1"/>
    <property type="match status" value="1"/>
</dbReference>
<sequence>MNIFKFFYSYSQTRKAWLLLATSACMLEIIALYFQHDMGLRPCVLCIYERIAIFAILAAGLIAAMAPKSAFRLVALILWLYSSWEGLKLTFEHTRLQLYPSPFDSCDFVVNFPLWLPLNRWLPTVFEAYGDCSQKQWSFLNIEMPVWLLIIFIAYFLVAIIGLLSQLLWFKKIVIKTI</sequence>
<evidence type="ECO:0000256" key="9">
    <source>
        <dbReference type="ARBA" id="ARBA00023002"/>
    </source>
</evidence>
<evidence type="ECO:0000256" key="2">
    <source>
        <dbReference type="ARBA" id="ARBA00008823"/>
    </source>
</evidence>
<keyword evidence="6 14" id="KW-0812">Transmembrane</keyword>
<comment type="function">
    <text evidence="14">Required for disulfide bond formation in some periplasmic proteins. Acts by oxidizing the DsbA protein.</text>
</comment>
<keyword evidence="12 14" id="KW-0143">Chaperone</keyword>
<reference evidence="16" key="1">
    <citation type="submission" date="2018-04" db="EMBL/GenBank/DDBJ databases">
        <authorList>
            <person name="Go L.Y."/>
            <person name="Mitchell J.A."/>
        </authorList>
    </citation>
    <scope>NUCLEOTIDE SEQUENCE</scope>
    <source>
        <strain evidence="16">ARTV</strain>
    </source>
</reference>
<evidence type="ECO:0000256" key="4">
    <source>
        <dbReference type="ARBA" id="ARBA00022475"/>
    </source>
</evidence>
<feature type="transmembrane region" description="Helical" evidence="15">
    <location>
        <begin position="146"/>
        <end position="170"/>
    </location>
</feature>
<evidence type="ECO:0000256" key="13">
    <source>
        <dbReference type="ARBA" id="ARBA00023284"/>
    </source>
</evidence>
<dbReference type="Pfam" id="PF02600">
    <property type="entry name" value="DsbB"/>
    <property type="match status" value="1"/>
</dbReference>
<dbReference type="PANTHER" id="PTHR36570">
    <property type="entry name" value="DISULFIDE BOND FORMATION PROTEIN B"/>
    <property type="match status" value="1"/>
</dbReference>
<dbReference type="InterPro" id="IPR003752">
    <property type="entry name" value="DiS_bond_form_DsbB/BdbC"/>
</dbReference>
<name>A0A3B0MAU9_9GAMM</name>
<evidence type="ECO:0000256" key="15">
    <source>
        <dbReference type="SAM" id="Phobius"/>
    </source>
</evidence>
<comment type="subcellular location">
    <subcellularLocation>
        <location evidence="1">Cell inner membrane</location>
        <topology evidence="1">Multi-pass membrane protein</topology>
    </subcellularLocation>
    <subcellularLocation>
        <location evidence="14">Cell membrane</location>
        <topology evidence="14">Multi-pass membrane protein</topology>
    </subcellularLocation>
</comment>
<gene>
    <name evidence="16" type="primary">dsbB_1</name>
    <name evidence="14" type="synonym">dsbB</name>
    <name evidence="16" type="ORF">ARTV_0338</name>
</gene>
<evidence type="ECO:0000256" key="8">
    <source>
        <dbReference type="ARBA" id="ARBA00022989"/>
    </source>
</evidence>
<dbReference type="InterPro" id="IPR022920">
    <property type="entry name" value="Disulphide_bond_form_DsbB"/>
</dbReference>
<evidence type="ECO:0000256" key="5">
    <source>
        <dbReference type="ARBA" id="ARBA00022519"/>
    </source>
</evidence>
<dbReference type="EMBL" id="UFQR01000001">
    <property type="protein sequence ID" value="SSW94807.1"/>
    <property type="molecule type" value="Genomic_DNA"/>
</dbReference>